<evidence type="ECO:0000256" key="1">
    <source>
        <dbReference type="ARBA" id="ARBA00022723"/>
    </source>
</evidence>
<comment type="similarity">
    <text evidence="7">Belongs to the RecR family.</text>
</comment>
<dbReference type="Gene3D" id="3.40.1360.10">
    <property type="match status" value="1"/>
</dbReference>
<dbReference type="Gene3D" id="6.10.250.240">
    <property type="match status" value="1"/>
</dbReference>
<keyword evidence="4 7" id="KW-0862">Zinc</keyword>
<reference evidence="9 10" key="1">
    <citation type="journal article" date="2015" name="Nature">
        <title>rRNA introns, odd ribosomes, and small enigmatic genomes across a large radiation of phyla.</title>
        <authorList>
            <person name="Brown C.T."/>
            <person name="Hug L.A."/>
            <person name="Thomas B.C."/>
            <person name="Sharon I."/>
            <person name="Castelle C.J."/>
            <person name="Singh A."/>
            <person name="Wilkins M.J."/>
            <person name="Williams K.H."/>
            <person name="Banfield J.F."/>
        </authorList>
    </citation>
    <scope>NUCLEOTIDE SEQUENCE [LARGE SCALE GENOMIC DNA]</scope>
</reference>
<proteinExistence type="inferred from homology"/>
<dbReference type="SMART" id="SM00493">
    <property type="entry name" value="TOPRIM"/>
    <property type="match status" value="1"/>
</dbReference>
<dbReference type="SUPFAM" id="SSF111304">
    <property type="entry name" value="Recombination protein RecR"/>
    <property type="match status" value="1"/>
</dbReference>
<feature type="zinc finger region" description="C4-type" evidence="7">
    <location>
        <begin position="55"/>
        <end position="70"/>
    </location>
</feature>
<dbReference type="InterPro" id="IPR000093">
    <property type="entry name" value="DNA_Rcmb_RecR"/>
</dbReference>
<dbReference type="Gene3D" id="1.10.8.420">
    <property type="entry name" value="RecR Domain 1"/>
    <property type="match status" value="1"/>
</dbReference>
<dbReference type="InterPro" id="IPR006171">
    <property type="entry name" value="TOPRIM_dom"/>
</dbReference>
<dbReference type="Proteomes" id="UP000033859">
    <property type="component" value="Unassembled WGS sequence"/>
</dbReference>
<dbReference type="GO" id="GO:0008270">
    <property type="term" value="F:zinc ion binding"/>
    <property type="evidence" value="ECO:0007669"/>
    <property type="project" value="UniProtKB-KW"/>
</dbReference>
<dbReference type="GO" id="GO:0003677">
    <property type="term" value="F:DNA binding"/>
    <property type="evidence" value="ECO:0007669"/>
    <property type="project" value="UniProtKB-UniRule"/>
</dbReference>
<dbReference type="PROSITE" id="PS50880">
    <property type="entry name" value="TOPRIM"/>
    <property type="match status" value="1"/>
</dbReference>
<evidence type="ECO:0000256" key="7">
    <source>
        <dbReference type="HAMAP-Rule" id="MF_00017"/>
    </source>
</evidence>
<accession>A0A0G0XJ14</accession>
<protein>
    <recommendedName>
        <fullName evidence="7">Recombination protein RecR</fullName>
    </recommendedName>
</protein>
<name>A0A0G0XJ14_9BACT</name>
<sequence>MNPKFKNAVDTFRKLPGVGPRQAARFVMALLEKSEAELQEFGRTLHNLKRDISFCSVCFNISENHKCSVCLDAKRDPAKILILEKVTDLDSIERTGLYKGFYHVLGGAINPLDGLTPETLKFKELENRVNKEIAGGKTMELIVATNPTASGETTALYINNLFQNKTGVTLTRLARGLASGSNLEYADEITLKHALEHRR</sequence>
<dbReference type="InterPro" id="IPR034137">
    <property type="entry name" value="TOPRIM_RecR"/>
</dbReference>
<dbReference type="HAMAP" id="MF_00017">
    <property type="entry name" value="RecR"/>
    <property type="match status" value="1"/>
</dbReference>
<dbReference type="InterPro" id="IPR023627">
    <property type="entry name" value="Rcmb_RecR"/>
</dbReference>
<dbReference type="Pfam" id="PF13662">
    <property type="entry name" value="Toprim_4"/>
    <property type="match status" value="1"/>
</dbReference>
<gene>
    <name evidence="7" type="primary">recR</name>
    <name evidence="9" type="ORF">UU84_C0054G0005</name>
</gene>
<keyword evidence="3 7" id="KW-0863">Zinc-finger</keyword>
<comment type="caution">
    <text evidence="9">The sequence shown here is derived from an EMBL/GenBank/DDBJ whole genome shotgun (WGS) entry which is preliminary data.</text>
</comment>
<dbReference type="GO" id="GO:0006281">
    <property type="term" value="P:DNA repair"/>
    <property type="evidence" value="ECO:0007669"/>
    <property type="project" value="UniProtKB-UniRule"/>
</dbReference>
<feature type="domain" description="Toprim" evidence="8">
    <location>
        <begin position="78"/>
        <end position="178"/>
    </location>
</feature>
<dbReference type="InterPro" id="IPR015967">
    <property type="entry name" value="Rcmb_RecR_Znf"/>
</dbReference>
<dbReference type="Pfam" id="PF21175">
    <property type="entry name" value="RecR_C"/>
    <property type="match status" value="1"/>
</dbReference>
<keyword evidence="2 7" id="KW-0227">DNA damage</keyword>
<evidence type="ECO:0000256" key="2">
    <source>
        <dbReference type="ARBA" id="ARBA00022763"/>
    </source>
</evidence>
<evidence type="ECO:0000256" key="3">
    <source>
        <dbReference type="ARBA" id="ARBA00022771"/>
    </source>
</evidence>
<dbReference type="GO" id="GO:0006310">
    <property type="term" value="P:DNA recombination"/>
    <property type="evidence" value="ECO:0007669"/>
    <property type="project" value="UniProtKB-UniRule"/>
</dbReference>
<comment type="function">
    <text evidence="7">May play a role in DNA repair. It seems to be involved in an RecBC-independent recombinational process of DNA repair. It may act with RecF and RecO.</text>
</comment>
<organism evidence="9 10">
    <name type="scientific">Candidatus Yanofskybacteria bacterium GW2011_GWC2_41_9</name>
    <dbReference type="NCBI Taxonomy" id="1619029"/>
    <lineage>
        <taxon>Bacteria</taxon>
        <taxon>Candidatus Yanofskyibacteriota</taxon>
    </lineage>
</organism>
<dbReference type="CDD" id="cd01025">
    <property type="entry name" value="TOPRIM_recR"/>
    <property type="match status" value="1"/>
</dbReference>
<dbReference type="Pfam" id="PF21176">
    <property type="entry name" value="RecR_HhH"/>
    <property type="match status" value="1"/>
</dbReference>
<evidence type="ECO:0000259" key="8">
    <source>
        <dbReference type="PROSITE" id="PS50880"/>
    </source>
</evidence>
<dbReference type="PANTHER" id="PTHR30446:SF0">
    <property type="entry name" value="RECOMBINATION PROTEIN RECR"/>
    <property type="match status" value="1"/>
</dbReference>
<dbReference type="Pfam" id="PF02132">
    <property type="entry name" value="RecR_ZnF"/>
    <property type="match status" value="1"/>
</dbReference>
<keyword evidence="6 7" id="KW-0234">DNA repair</keyword>
<keyword evidence="5 7" id="KW-0233">DNA recombination</keyword>
<keyword evidence="1 7" id="KW-0479">Metal-binding</keyword>
<dbReference type="PROSITE" id="PS01300">
    <property type="entry name" value="RECR"/>
    <property type="match status" value="1"/>
</dbReference>
<dbReference type="PATRIC" id="fig|1619029.3.peg.771"/>
<evidence type="ECO:0000256" key="6">
    <source>
        <dbReference type="ARBA" id="ARBA00023204"/>
    </source>
</evidence>
<evidence type="ECO:0000256" key="5">
    <source>
        <dbReference type="ARBA" id="ARBA00023172"/>
    </source>
</evidence>
<evidence type="ECO:0000256" key="4">
    <source>
        <dbReference type="ARBA" id="ARBA00022833"/>
    </source>
</evidence>
<dbReference type="AlphaFoldDB" id="A0A0G0XJ14"/>
<dbReference type="EMBL" id="LCCE01000054">
    <property type="protein sequence ID" value="KKS24894.1"/>
    <property type="molecule type" value="Genomic_DNA"/>
</dbReference>
<evidence type="ECO:0000313" key="9">
    <source>
        <dbReference type="EMBL" id="KKS24894.1"/>
    </source>
</evidence>
<evidence type="ECO:0000313" key="10">
    <source>
        <dbReference type="Proteomes" id="UP000033859"/>
    </source>
</evidence>
<dbReference type="NCBIfam" id="TIGR00615">
    <property type="entry name" value="recR"/>
    <property type="match status" value="1"/>
</dbReference>
<dbReference type="PANTHER" id="PTHR30446">
    <property type="entry name" value="RECOMBINATION PROTEIN RECR"/>
    <property type="match status" value="1"/>
</dbReference>